<dbReference type="Proteomes" id="UP000886865">
    <property type="component" value="Unassembled WGS sequence"/>
</dbReference>
<sequence length="81" mass="8982">MDNKVNITVCLGSSCYARGNEEHLNFIEDYIEKYNLDAKVDIAGSRCEGKCALGPNITINGKLYSGVTQEQLKEILDKIRG</sequence>
<dbReference type="CDD" id="cd02980">
    <property type="entry name" value="TRX_Fd_family"/>
    <property type="match status" value="1"/>
</dbReference>
<comment type="caution">
    <text evidence="1">The sequence shown here is derived from an EMBL/GenBank/DDBJ whole genome shotgun (WGS) entry which is preliminary data.</text>
</comment>
<dbReference type="AlphaFoldDB" id="A0A9D1FIA8"/>
<reference evidence="1" key="2">
    <citation type="journal article" date="2021" name="PeerJ">
        <title>Extensive microbial diversity within the chicken gut microbiome revealed by metagenomics and culture.</title>
        <authorList>
            <person name="Gilroy R."/>
            <person name="Ravi A."/>
            <person name="Getino M."/>
            <person name="Pursley I."/>
            <person name="Horton D.L."/>
            <person name="Alikhan N.F."/>
            <person name="Baker D."/>
            <person name="Gharbi K."/>
            <person name="Hall N."/>
            <person name="Watson M."/>
            <person name="Adriaenssens E.M."/>
            <person name="Foster-Nyarko E."/>
            <person name="Jarju S."/>
            <person name="Secka A."/>
            <person name="Antonio M."/>
            <person name="Oren A."/>
            <person name="Chaudhuri R.R."/>
            <person name="La Ragione R."/>
            <person name="Hildebrand F."/>
            <person name="Pallen M.J."/>
        </authorList>
    </citation>
    <scope>NUCLEOTIDE SEQUENCE</scope>
    <source>
        <strain evidence="1">CHK152-2871</strain>
    </source>
</reference>
<dbReference type="EMBL" id="DVJQ01000042">
    <property type="protein sequence ID" value="HIS74371.1"/>
    <property type="molecule type" value="Genomic_DNA"/>
</dbReference>
<proteinExistence type="predicted"/>
<gene>
    <name evidence="1" type="ORF">IAA86_05060</name>
</gene>
<dbReference type="PROSITE" id="PS51257">
    <property type="entry name" value="PROKAR_LIPOPROTEIN"/>
    <property type="match status" value="1"/>
</dbReference>
<dbReference type="SUPFAM" id="SSF52833">
    <property type="entry name" value="Thioredoxin-like"/>
    <property type="match status" value="1"/>
</dbReference>
<accession>A0A9D1FIA8</accession>
<dbReference type="Pfam" id="PF01257">
    <property type="entry name" value="2Fe-2S_thioredx"/>
    <property type="match status" value="1"/>
</dbReference>
<reference evidence="1" key="1">
    <citation type="submission" date="2020-10" db="EMBL/GenBank/DDBJ databases">
        <authorList>
            <person name="Gilroy R."/>
        </authorList>
    </citation>
    <scope>NUCLEOTIDE SEQUENCE</scope>
    <source>
        <strain evidence="1">CHK152-2871</strain>
    </source>
</reference>
<dbReference type="InterPro" id="IPR036249">
    <property type="entry name" value="Thioredoxin-like_sf"/>
</dbReference>
<name>A0A9D1FIA8_9BACT</name>
<dbReference type="Gene3D" id="3.40.30.10">
    <property type="entry name" value="Glutaredoxin"/>
    <property type="match status" value="1"/>
</dbReference>
<organism evidence="1 2">
    <name type="scientific">Candidatus Galligastranaerophilus intestinavium</name>
    <dbReference type="NCBI Taxonomy" id="2840836"/>
    <lineage>
        <taxon>Bacteria</taxon>
        <taxon>Candidatus Galligastranaerophilus</taxon>
    </lineage>
</organism>
<evidence type="ECO:0000313" key="2">
    <source>
        <dbReference type="Proteomes" id="UP000886865"/>
    </source>
</evidence>
<protein>
    <submittedName>
        <fullName evidence="1">(2Fe-2S) ferredoxin domain-containing protein</fullName>
    </submittedName>
</protein>
<evidence type="ECO:0000313" key="1">
    <source>
        <dbReference type="EMBL" id="HIS74371.1"/>
    </source>
</evidence>